<dbReference type="AlphaFoldDB" id="A0A409WCR1"/>
<comment type="caution">
    <text evidence="2">The sequence shown here is derived from an EMBL/GenBank/DDBJ whole genome shotgun (WGS) entry which is preliminary data.</text>
</comment>
<dbReference type="Proteomes" id="UP000284706">
    <property type="component" value="Unassembled WGS sequence"/>
</dbReference>
<evidence type="ECO:0000256" key="1">
    <source>
        <dbReference type="SAM" id="MobiDB-lite"/>
    </source>
</evidence>
<sequence length="65" mass="7199">MSAAEAGGEKTGDGWESGVDRKRRGWRAADERTRGECEGGWWWLRGNAKLSKVVRIAIAIELPIT</sequence>
<evidence type="ECO:0000313" key="2">
    <source>
        <dbReference type="EMBL" id="PPQ76304.1"/>
    </source>
</evidence>
<dbReference type="EMBL" id="NHYE01005175">
    <property type="protein sequence ID" value="PPQ76304.1"/>
    <property type="molecule type" value="Genomic_DNA"/>
</dbReference>
<organism evidence="2 3">
    <name type="scientific">Gymnopilus dilepis</name>
    <dbReference type="NCBI Taxonomy" id="231916"/>
    <lineage>
        <taxon>Eukaryota</taxon>
        <taxon>Fungi</taxon>
        <taxon>Dikarya</taxon>
        <taxon>Basidiomycota</taxon>
        <taxon>Agaricomycotina</taxon>
        <taxon>Agaricomycetes</taxon>
        <taxon>Agaricomycetidae</taxon>
        <taxon>Agaricales</taxon>
        <taxon>Agaricineae</taxon>
        <taxon>Hymenogastraceae</taxon>
        <taxon>Gymnopilus</taxon>
    </lineage>
</organism>
<name>A0A409WCR1_9AGAR</name>
<accession>A0A409WCR1</accession>
<dbReference type="InParanoid" id="A0A409WCR1"/>
<reference evidence="2 3" key="1">
    <citation type="journal article" date="2018" name="Evol. Lett.">
        <title>Horizontal gene cluster transfer increased hallucinogenic mushroom diversity.</title>
        <authorList>
            <person name="Reynolds H.T."/>
            <person name="Vijayakumar V."/>
            <person name="Gluck-Thaler E."/>
            <person name="Korotkin H.B."/>
            <person name="Matheny P.B."/>
            <person name="Slot J.C."/>
        </authorList>
    </citation>
    <scope>NUCLEOTIDE SEQUENCE [LARGE SCALE GENOMIC DNA]</scope>
    <source>
        <strain evidence="2 3">SRW20</strain>
    </source>
</reference>
<feature type="region of interest" description="Disordered" evidence="1">
    <location>
        <begin position="1"/>
        <end position="30"/>
    </location>
</feature>
<proteinExistence type="predicted"/>
<keyword evidence="3" id="KW-1185">Reference proteome</keyword>
<protein>
    <submittedName>
        <fullName evidence="2">Uncharacterized protein</fullName>
    </submittedName>
</protein>
<evidence type="ECO:0000313" key="3">
    <source>
        <dbReference type="Proteomes" id="UP000284706"/>
    </source>
</evidence>
<gene>
    <name evidence="2" type="ORF">CVT26_009733</name>
</gene>